<keyword evidence="1" id="KW-1133">Transmembrane helix</keyword>
<keyword evidence="1" id="KW-0812">Transmembrane</keyword>
<dbReference type="EMBL" id="CP058579">
    <property type="protein sequence ID" value="QLG62283.1"/>
    <property type="molecule type" value="Genomic_DNA"/>
</dbReference>
<feature type="transmembrane region" description="Helical" evidence="1">
    <location>
        <begin position="59"/>
        <end position="77"/>
    </location>
</feature>
<name>A0A7D5QGK4_9EURY</name>
<reference evidence="2 3" key="1">
    <citation type="submission" date="2020-06" db="EMBL/GenBank/DDBJ databases">
        <title>NJ-3-1, isolated from saline soil.</title>
        <authorList>
            <person name="Cui H.L."/>
            <person name="Shi X."/>
        </authorList>
    </citation>
    <scope>NUCLEOTIDE SEQUENCE [LARGE SCALE GENOMIC DNA]</scope>
    <source>
        <strain evidence="2 3">NJ-3-1</strain>
    </source>
</reference>
<dbReference type="Proteomes" id="UP000509626">
    <property type="component" value="Chromosome"/>
</dbReference>
<feature type="transmembrane region" description="Helical" evidence="1">
    <location>
        <begin position="12"/>
        <end position="31"/>
    </location>
</feature>
<protein>
    <submittedName>
        <fullName evidence="2">Uncharacterized protein</fullName>
    </submittedName>
</protein>
<evidence type="ECO:0000313" key="3">
    <source>
        <dbReference type="Proteomes" id="UP000509626"/>
    </source>
</evidence>
<proteinExistence type="predicted"/>
<dbReference type="GeneID" id="56038056"/>
<accession>A0A7D5QGK4</accession>
<evidence type="ECO:0000256" key="1">
    <source>
        <dbReference type="SAM" id="Phobius"/>
    </source>
</evidence>
<evidence type="ECO:0000313" key="2">
    <source>
        <dbReference type="EMBL" id="QLG62283.1"/>
    </source>
</evidence>
<gene>
    <name evidence="2" type="ORF">HUG12_11315</name>
</gene>
<dbReference type="KEGG" id="halu:HUG12_11315"/>
<organism evidence="2 3">
    <name type="scientific">Halorarum salinum</name>
    <dbReference type="NCBI Taxonomy" id="2743089"/>
    <lineage>
        <taxon>Archaea</taxon>
        <taxon>Methanobacteriati</taxon>
        <taxon>Methanobacteriota</taxon>
        <taxon>Stenosarchaea group</taxon>
        <taxon>Halobacteria</taxon>
        <taxon>Halobacteriales</taxon>
        <taxon>Haloferacaceae</taxon>
        <taxon>Halorarum</taxon>
    </lineage>
</organism>
<dbReference type="AlphaFoldDB" id="A0A7D5QGK4"/>
<sequence>MAIDTTDTADKIAMILGGGLILLGTTVSGIIESFFTEHALEPNGSLGDVVIHTSISPTFRAYTIALGFVVLFLYALYRLANRRLTEPAG</sequence>
<keyword evidence="3" id="KW-1185">Reference proteome</keyword>
<dbReference type="RefSeq" id="WP_179268868.1">
    <property type="nucleotide sequence ID" value="NZ_CP058579.1"/>
</dbReference>
<keyword evidence="1" id="KW-0472">Membrane</keyword>